<dbReference type="Proteomes" id="UP001165960">
    <property type="component" value="Unassembled WGS sequence"/>
</dbReference>
<keyword evidence="2" id="KW-1185">Reference proteome</keyword>
<comment type="caution">
    <text evidence="1">The sequence shown here is derived from an EMBL/GenBank/DDBJ whole genome shotgun (WGS) entry which is preliminary data.</text>
</comment>
<evidence type="ECO:0000313" key="2">
    <source>
        <dbReference type="Proteomes" id="UP001165960"/>
    </source>
</evidence>
<evidence type="ECO:0000313" key="1">
    <source>
        <dbReference type="EMBL" id="KAJ9058144.1"/>
    </source>
</evidence>
<name>A0ACC2S734_9FUNG</name>
<accession>A0ACC2S734</accession>
<gene>
    <name evidence="1" type="ORF">DSO57_1015370</name>
</gene>
<dbReference type="EMBL" id="QTSX02005740">
    <property type="protein sequence ID" value="KAJ9058144.1"/>
    <property type="molecule type" value="Genomic_DNA"/>
</dbReference>
<organism evidence="1 2">
    <name type="scientific">Entomophthora muscae</name>
    <dbReference type="NCBI Taxonomy" id="34485"/>
    <lineage>
        <taxon>Eukaryota</taxon>
        <taxon>Fungi</taxon>
        <taxon>Fungi incertae sedis</taxon>
        <taxon>Zoopagomycota</taxon>
        <taxon>Entomophthoromycotina</taxon>
        <taxon>Entomophthoromycetes</taxon>
        <taxon>Entomophthorales</taxon>
        <taxon>Entomophthoraceae</taxon>
        <taxon>Entomophthora</taxon>
    </lineage>
</organism>
<sequence>MLCNTQMHPFRAYVHNLCLVSNDKLADPRTGQFRRLSLHRRLMVCNVITDTSAAMCQPAYISMRHYSHDIQYIPGLHLQKVKPQPRLLPPRSHERKASDSSDSRLPYYTSRCSSSISEIMV</sequence>
<protein>
    <submittedName>
        <fullName evidence="1">Uncharacterized protein</fullName>
    </submittedName>
</protein>
<proteinExistence type="predicted"/>
<reference evidence="1" key="1">
    <citation type="submission" date="2022-04" db="EMBL/GenBank/DDBJ databases">
        <title>Genome of the entomopathogenic fungus Entomophthora muscae.</title>
        <authorList>
            <person name="Elya C."/>
            <person name="Lovett B.R."/>
            <person name="Lee E."/>
            <person name="Macias A.M."/>
            <person name="Hajek A.E."/>
            <person name="De Bivort B.L."/>
            <person name="Kasson M.T."/>
            <person name="De Fine Licht H.H."/>
            <person name="Stajich J.E."/>
        </authorList>
    </citation>
    <scope>NUCLEOTIDE SEQUENCE</scope>
    <source>
        <strain evidence="1">Berkeley</strain>
    </source>
</reference>